<feature type="transmembrane region" description="Helical" evidence="6">
    <location>
        <begin position="107"/>
        <end position="125"/>
    </location>
</feature>
<evidence type="ECO:0000313" key="9">
    <source>
        <dbReference type="Proteomes" id="UP001179600"/>
    </source>
</evidence>
<dbReference type="InterPro" id="IPR019264">
    <property type="entry name" value="DUF2179"/>
</dbReference>
<dbReference type="RefSeq" id="WP_126763549.1">
    <property type="nucleotide sequence ID" value="NZ_BKBT01000014.1"/>
</dbReference>
<dbReference type="CDD" id="cd16380">
    <property type="entry name" value="YitT_C"/>
    <property type="match status" value="1"/>
</dbReference>
<reference evidence="8" key="1">
    <citation type="submission" date="2023-01" db="EMBL/GenBank/DDBJ databases">
        <title>Oxazolidinone resistance genes in florfenicol resistant enterococci from beef cattle and veal calves at slaughter.</title>
        <authorList>
            <person name="Biggel M."/>
        </authorList>
    </citation>
    <scope>NUCLEOTIDE SEQUENCE</scope>
    <source>
        <strain evidence="8">K204-1</strain>
    </source>
</reference>
<dbReference type="AlphaFoldDB" id="A0AAE9XJY6"/>
<feature type="domain" description="DUF2179" evidence="7">
    <location>
        <begin position="220"/>
        <end position="274"/>
    </location>
</feature>
<keyword evidence="2" id="KW-1003">Cell membrane</keyword>
<dbReference type="Proteomes" id="UP001179600">
    <property type="component" value="Chromosome"/>
</dbReference>
<protein>
    <submittedName>
        <fullName evidence="8">YitT family protein</fullName>
    </submittedName>
</protein>
<evidence type="ECO:0000259" key="7">
    <source>
        <dbReference type="Pfam" id="PF10035"/>
    </source>
</evidence>
<dbReference type="Gene3D" id="3.30.70.120">
    <property type="match status" value="1"/>
</dbReference>
<evidence type="ECO:0000256" key="2">
    <source>
        <dbReference type="ARBA" id="ARBA00022475"/>
    </source>
</evidence>
<evidence type="ECO:0000256" key="1">
    <source>
        <dbReference type="ARBA" id="ARBA00004651"/>
    </source>
</evidence>
<name>A0AAE9XJY6_9ENTE</name>
<comment type="subcellular location">
    <subcellularLocation>
        <location evidence="1">Cell membrane</location>
        <topology evidence="1">Multi-pass membrane protein</topology>
    </subcellularLocation>
</comment>
<evidence type="ECO:0000256" key="6">
    <source>
        <dbReference type="SAM" id="Phobius"/>
    </source>
</evidence>
<dbReference type="Pfam" id="PF10035">
    <property type="entry name" value="DUF2179"/>
    <property type="match status" value="1"/>
</dbReference>
<feature type="transmembrane region" description="Helical" evidence="6">
    <location>
        <begin position="145"/>
        <end position="167"/>
    </location>
</feature>
<proteinExistence type="predicted"/>
<keyword evidence="4 6" id="KW-1133">Transmembrane helix</keyword>
<dbReference type="EMBL" id="CP116507">
    <property type="protein sequence ID" value="WCG22015.1"/>
    <property type="molecule type" value="Genomic_DNA"/>
</dbReference>
<keyword evidence="3 6" id="KW-0812">Transmembrane</keyword>
<accession>A0AAE9XJY6</accession>
<gene>
    <name evidence="8" type="ORF">PML95_06325</name>
</gene>
<dbReference type="PANTHER" id="PTHR33545">
    <property type="entry name" value="UPF0750 MEMBRANE PROTEIN YITT-RELATED"/>
    <property type="match status" value="1"/>
</dbReference>
<dbReference type="Pfam" id="PF02588">
    <property type="entry name" value="YitT_membrane"/>
    <property type="match status" value="1"/>
</dbReference>
<dbReference type="InterPro" id="IPR003740">
    <property type="entry name" value="YitT"/>
</dbReference>
<dbReference type="InterPro" id="IPR015867">
    <property type="entry name" value="N-reg_PII/ATP_PRibTrfase_C"/>
</dbReference>
<organism evidence="8 9">
    <name type="scientific">Vagococcus lutrae</name>
    <dbReference type="NCBI Taxonomy" id="81947"/>
    <lineage>
        <taxon>Bacteria</taxon>
        <taxon>Bacillati</taxon>
        <taxon>Bacillota</taxon>
        <taxon>Bacilli</taxon>
        <taxon>Lactobacillales</taxon>
        <taxon>Enterococcaceae</taxon>
        <taxon>Vagococcus</taxon>
    </lineage>
</organism>
<dbReference type="PANTHER" id="PTHR33545:SF4">
    <property type="entry name" value="UPF0750 MEMBRANE PROTEIN YXKD"/>
    <property type="match status" value="1"/>
</dbReference>
<dbReference type="InterPro" id="IPR051461">
    <property type="entry name" value="UPF0750_membrane"/>
</dbReference>
<feature type="transmembrane region" description="Helical" evidence="6">
    <location>
        <begin position="78"/>
        <end position="95"/>
    </location>
</feature>
<evidence type="ECO:0000256" key="5">
    <source>
        <dbReference type="ARBA" id="ARBA00023136"/>
    </source>
</evidence>
<evidence type="ECO:0000313" key="8">
    <source>
        <dbReference type="EMBL" id="WCG22015.1"/>
    </source>
</evidence>
<evidence type="ECO:0000256" key="4">
    <source>
        <dbReference type="ARBA" id="ARBA00022989"/>
    </source>
</evidence>
<dbReference type="GeneID" id="72384604"/>
<feature type="transmembrane region" description="Helical" evidence="6">
    <location>
        <begin position="52"/>
        <end position="71"/>
    </location>
</feature>
<feature type="transmembrane region" description="Helical" evidence="6">
    <location>
        <begin position="12"/>
        <end position="32"/>
    </location>
</feature>
<sequence length="293" mass="32288">MKIDKKRLFWDLVKMTVGAFIFALAVNVFALPNDLGEGGVTGVTMILYYTHGISPALTNIFLNTIILTLGYKFLDRKTIIFTFYAIGVMSFFLKITEGWGFIPQEGIVAAIAAGSVMGVGMGLIMKGDGTTAGSAILAKIMNKHFGWNTSYALLFFDLIVVVPSVIVIGLENMILTVISLSVSTKLLDFILEGSNPKKTVMIISDKYEEIAAEVDAQLSRGITMMDGVGYYKREPKKILYVVISREQLIPIQTIINEVDPQAFVTINDAQSVIGEGFTRDIFIEPEMENQIDK</sequence>
<dbReference type="GO" id="GO:0005886">
    <property type="term" value="C:plasma membrane"/>
    <property type="evidence" value="ECO:0007669"/>
    <property type="project" value="UniProtKB-SubCell"/>
</dbReference>
<evidence type="ECO:0000256" key="3">
    <source>
        <dbReference type="ARBA" id="ARBA00022692"/>
    </source>
</evidence>
<dbReference type="PIRSF" id="PIRSF006483">
    <property type="entry name" value="Membrane_protein_YitT"/>
    <property type="match status" value="1"/>
</dbReference>
<keyword evidence="5 6" id="KW-0472">Membrane</keyword>